<organism evidence="1">
    <name type="scientific">Anguilla anguilla</name>
    <name type="common">European freshwater eel</name>
    <name type="synonym">Muraena anguilla</name>
    <dbReference type="NCBI Taxonomy" id="7936"/>
    <lineage>
        <taxon>Eukaryota</taxon>
        <taxon>Metazoa</taxon>
        <taxon>Chordata</taxon>
        <taxon>Craniata</taxon>
        <taxon>Vertebrata</taxon>
        <taxon>Euteleostomi</taxon>
        <taxon>Actinopterygii</taxon>
        <taxon>Neopterygii</taxon>
        <taxon>Teleostei</taxon>
        <taxon>Anguilliformes</taxon>
        <taxon>Anguillidae</taxon>
        <taxon>Anguilla</taxon>
    </lineage>
</organism>
<protein>
    <submittedName>
        <fullName evidence="1">Uncharacterized protein</fullName>
    </submittedName>
</protein>
<sequence length="57" mass="6542">MRDSLTVTCKPYCYIAFFYHKKSIAYIVGAPYISVVVRKFLKLGAPVLQVKKVNFEP</sequence>
<dbReference type="AlphaFoldDB" id="A0A0E9WJG2"/>
<reference evidence="1" key="2">
    <citation type="journal article" date="2015" name="Fish Shellfish Immunol.">
        <title>Early steps in the European eel (Anguilla anguilla)-Vibrio vulnificus interaction in the gills: Role of the RtxA13 toxin.</title>
        <authorList>
            <person name="Callol A."/>
            <person name="Pajuelo D."/>
            <person name="Ebbesson L."/>
            <person name="Teles M."/>
            <person name="MacKenzie S."/>
            <person name="Amaro C."/>
        </authorList>
    </citation>
    <scope>NUCLEOTIDE SEQUENCE</scope>
</reference>
<reference evidence="1" key="1">
    <citation type="submission" date="2014-11" db="EMBL/GenBank/DDBJ databases">
        <authorList>
            <person name="Amaro Gonzalez C."/>
        </authorList>
    </citation>
    <scope>NUCLEOTIDE SEQUENCE</scope>
</reference>
<evidence type="ECO:0000313" key="1">
    <source>
        <dbReference type="EMBL" id="JAH90482.1"/>
    </source>
</evidence>
<dbReference type="EMBL" id="GBXM01018095">
    <property type="protein sequence ID" value="JAH90482.1"/>
    <property type="molecule type" value="Transcribed_RNA"/>
</dbReference>
<proteinExistence type="predicted"/>
<accession>A0A0E9WJG2</accession>
<name>A0A0E9WJG2_ANGAN</name>